<dbReference type="GO" id="GO:0046872">
    <property type="term" value="F:metal ion binding"/>
    <property type="evidence" value="ECO:0007669"/>
    <property type="project" value="UniProtKB-KW"/>
</dbReference>
<evidence type="ECO:0000256" key="9">
    <source>
        <dbReference type="ARBA" id="ARBA00023004"/>
    </source>
</evidence>
<organism evidence="13 14">
    <name type="scientific">Intoshia linei</name>
    <dbReference type="NCBI Taxonomy" id="1819745"/>
    <lineage>
        <taxon>Eukaryota</taxon>
        <taxon>Metazoa</taxon>
        <taxon>Spiralia</taxon>
        <taxon>Lophotrochozoa</taxon>
        <taxon>Mesozoa</taxon>
        <taxon>Orthonectida</taxon>
        <taxon>Rhopaluridae</taxon>
        <taxon>Intoshia</taxon>
    </lineage>
</organism>
<dbReference type="InterPro" id="IPR011009">
    <property type="entry name" value="Kinase-like_dom_sf"/>
</dbReference>
<dbReference type="Proteomes" id="UP000078046">
    <property type="component" value="Unassembled WGS sequence"/>
</dbReference>
<dbReference type="Pfam" id="PF00069">
    <property type="entry name" value="Pkinase"/>
    <property type="match status" value="1"/>
</dbReference>
<dbReference type="SUPFAM" id="SSF56112">
    <property type="entry name" value="Protein kinase-like (PK-like)"/>
    <property type="match status" value="2"/>
</dbReference>
<dbReference type="Gene3D" id="1.10.510.10">
    <property type="entry name" value="Transferase(Phosphotransferase) domain 1"/>
    <property type="match status" value="1"/>
</dbReference>
<evidence type="ECO:0000259" key="12">
    <source>
        <dbReference type="PROSITE" id="PS50011"/>
    </source>
</evidence>
<dbReference type="Gene3D" id="3.30.200.20">
    <property type="entry name" value="Phosphorylase Kinase, domain 1"/>
    <property type="match status" value="1"/>
</dbReference>
<dbReference type="GO" id="GO:0004674">
    <property type="term" value="F:protein serine/threonine kinase activity"/>
    <property type="evidence" value="ECO:0007669"/>
    <property type="project" value="UniProtKB-KW"/>
</dbReference>
<evidence type="ECO:0000313" key="14">
    <source>
        <dbReference type="Proteomes" id="UP000078046"/>
    </source>
</evidence>
<dbReference type="Gene3D" id="1.10.490.10">
    <property type="entry name" value="Globins"/>
    <property type="match status" value="1"/>
</dbReference>
<keyword evidence="9" id="KW-0408">Iron</keyword>
<evidence type="ECO:0000256" key="4">
    <source>
        <dbReference type="ARBA" id="ARBA00022679"/>
    </source>
</evidence>
<evidence type="ECO:0000256" key="3">
    <source>
        <dbReference type="ARBA" id="ARBA00022617"/>
    </source>
</evidence>
<dbReference type="PROSITE" id="PS50011">
    <property type="entry name" value="PROTEIN_KINASE_DOM"/>
    <property type="match status" value="1"/>
</dbReference>
<sequence>MDEPITCIVDENFNSINHYKKVYKIGEGTYGIVYKSKFLLTGNMVTLKKVCLDGNDEGVPATTIRETAALRELKHRNVVSAPEILLGCSRYSLAVDIWSIGCIFAEISTRRSLFRGDSEIDQLFRMFRALKKPTDEEWPEMRRSKNYTHLFPGYAGIPFASRVPDMEPEAIDLLFKTHIFDPSKRITAKEALIDIYFENFDTINLPIVDFSILMTSMHEFKQIDIKDIERVSTTWDLLDNKESAIRFYKHLFTIYPQTKKMFVKFHNAKVDSLGTNAQALKIAKAMWGSASHIIISVSEGNLKEIYKSIDYLIKIHVNVPKFSPTMFEVSDCKLHKILTCI</sequence>
<keyword evidence="10" id="KW-0561">Oxygen transport</keyword>
<dbReference type="GO" id="GO:0019825">
    <property type="term" value="F:oxygen binding"/>
    <property type="evidence" value="ECO:0007669"/>
    <property type="project" value="InterPro"/>
</dbReference>
<proteinExistence type="inferred from homology"/>
<keyword evidence="2" id="KW-0723">Serine/threonine-protein kinase</keyword>
<dbReference type="InterPro" id="IPR044399">
    <property type="entry name" value="Mb-like_M"/>
</dbReference>
<dbReference type="InterPro" id="IPR012292">
    <property type="entry name" value="Globin/Proto"/>
</dbReference>
<comment type="similarity">
    <text evidence="10">Belongs to the globin family.</text>
</comment>
<gene>
    <name evidence="13" type="ORF">A3Q56_06391</name>
</gene>
<keyword evidence="14" id="KW-1185">Reference proteome</keyword>
<dbReference type="InterPro" id="IPR000719">
    <property type="entry name" value="Prot_kinase_dom"/>
</dbReference>
<keyword evidence="1 10" id="KW-0813">Transport</keyword>
<reference evidence="13 14" key="1">
    <citation type="submission" date="2016-04" db="EMBL/GenBank/DDBJ databases">
        <title>The genome of Intoshia linei affirms orthonectids as highly simplified spiralians.</title>
        <authorList>
            <person name="Mikhailov K.V."/>
            <person name="Slusarev G.S."/>
            <person name="Nikitin M.A."/>
            <person name="Logacheva M.D."/>
            <person name="Penin A."/>
            <person name="Aleoshin V."/>
            <person name="Panchin Y.V."/>
        </authorList>
    </citation>
    <scope>NUCLEOTIDE SEQUENCE [LARGE SCALE GENOMIC DNA]</scope>
    <source>
        <strain evidence="13">Intl2013</strain>
        <tissue evidence="13">Whole animal</tissue>
    </source>
</reference>
<dbReference type="GO" id="GO:0005634">
    <property type="term" value="C:nucleus"/>
    <property type="evidence" value="ECO:0007669"/>
    <property type="project" value="TreeGrafter"/>
</dbReference>
<dbReference type="SUPFAM" id="SSF46458">
    <property type="entry name" value="Globin-like"/>
    <property type="match status" value="1"/>
</dbReference>
<dbReference type="PANTHER" id="PTHR24056">
    <property type="entry name" value="CELL DIVISION PROTEIN KINASE"/>
    <property type="match status" value="1"/>
</dbReference>
<evidence type="ECO:0000256" key="6">
    <source>
        <dbReference type="ARBA" id="ARBA00022741"/>
    </source>
</evidence>
<keyword evidence="8" id="KW-0067">ATP-binding</keyword>
<evidence type="ECO:0000256" key="2">
    <source>
        <dbReference type="ARBA" id="ARBA00022527"/>
    </source>
</evidence>
<keyword evidence="7" id="KW-0418">Kinase</keyword>
<evidence type="ECO:0000256" key="1">
    <source>
        <dbReference type="ARBA" id="ARBA00022448"/>
    </source>
</evidence>
<dbReference type="PROSITE" id="PS01033">
    <property type="entry name" value="GLOBIN"/>
    <property type="match status" value="1"/>
</dbReference>
<name>A0A177AUY2_9BILA</name>
<dbReference type="OrthoDB" id="1732493at2759"/>
<evidence type="ECO:0000313" key="13">
    <source>
        <dbReference type="EMBL" id="OAF65796.1"/>
    </source>
</evidence>
<keyword evidence="5" id="KW-0479">Metal-binding</keyword>
<keyword evidence="6" id="KW-0547">Nucleotide-binding</keyword>
<evidence type="ECO:0000256" key="7">
    <source>
        <dbReference type="ARBA" id="ARBA00022777"/>
    </source>
</evidence>
<keyword evidence="4" id="KW-0808">Transferase</keyword>
<evidence type="ECO:0000259" key="11">
    <source>
        <dbReference type="PROSITE" id="PS01033"/>
    </source>
</evidence>
<feature type="non-terminal residue" evidence="13">
    <location>
        <position position="341"/>
    </location>
</feature>
<dbReference type="EMBL" id="LWCA01001145">
    <property type="protein sequence ID" value="OAF65796.1"/>
    <property type="molecule type" value="Genomic_DNA"/>
</dbReference>
<comment type="caution">
    <text evidence="13">The sequence shown here is derived from an EMBL/GenBank/DDBJ whole genome shotgun (WGS) entry which is preliminary data.</text>
</comment>
<dbReference type="GO" id="GO:0020037">
    <property type="term" value="F:heme binding"/>
    <property type="evidence" value="ECO:0007669"/>
    <property type="project" value="InterPro"/>
</dbReference>
<evidence type="ECO:0000256" key="10">
    <source>
        <dbReference type="RuleBase" id="RU000356"/>
    </source>
</evidence>
<dbReference type="CDD" id="cd01040">
    <property type="entry name" value="Mb-like"/>
    <property type="match status" value="1"/>
</dbReference>
<feature type="domain" description="Protein kinase" evidence="12">
    <location>
        <begin position="1"/>
        <end position="197"/>
    </location>
</feature>
<evidence type="ECO:0000256" key="5">
    <source>
        <dbReference type="ARBA" id="ARBA00022723"/>
    </source>
</evidence>
<accession>A0A177AUY2</accession>
<dbReference type="GO" id="GO:0005344">
    <property type="term" value="F:oxygen carrier activity"/>
    <property type="evidence" value="ECO:0007669"/>
    <property type="project" value="UniProtKB-KW"/>
</dbReference>
<evidence type="ECO:0000256" key="8">
    <source>
        <dbReference type="ARBA" id="ARBA00022840"/>
    </source>
</evidence>
<dbReference type="InterPro" id="IPR009050">
    <property type="entry name" value="Globin-like_sf"/>
</dbReference>
<dbReference type="Pfam" id="PF00042">
    <property type="entry name" value="Globin"/>
    <property type="match status" value="1"/>
</dbReference>
<dbReference type="AlphaFoldDB" id="A0A177AUY2"/>
<keyword evidence="3 10" id="KW-0349">Heme</keyword>
<dbReference type="InterPro" id="IPR050108">
    <property type="entry name" value="CDK"/>
</dbReference>
<feature type="domain" description="Globin" evidence="11">
    <location>
        <begin position="222"/>
        <end position="341"/>
    </location>
</feature>
<dbReference type="InterPro" id="IPR000971">
    <property type="entry name" value="Globin"/>
</dbReference>
<protein>
    <recommendedName>
        <fullName evidence="15">Protein kinase domain-containing protein</fullName>
    </recommendedName>
</protein>
<dbReference type="SMART" id="SM00220">
    <property type="entry name" value="S_TKc"/>
    <property type="match status" value="1"/>
</dbReference>
<dbReference type="GO" id="GO:0005524">
    <property type="term" value="F:ATP binding"/>
    <property type="evidence" value="ECO:0007669"/>
    <property type="project" value="UniProtKB-KW"/>
</dbReference>
<evidence type="ECO:0008006" key="15">
    <source>
        <dbReference type="Google" id="ProtNLM"/>
    </source>
</evidence>